<feature type="coiled-coil region" evidence="3">
    <location>
        <begin position="50"/>
        <end position="98"/>
    </location>
</feature>
<evidence type="ECO:0000259" key="5">
    <source>
        <dbReference type="PROSITE" id="PS50878"/>
    </source>
</evidence>
<sequence>MTGNLLPEAASGLQHLSREQLDDNLSSLMSHDPTQDYSHKDLAKIIGSLAHNLLAQARLSEASISRLEQKAAALKLRAEEAQRDLALAQSQLDQLETETLCQRRTTDEKDPELQEEVERLQKALTDLHVDTAHQEQQQKDAREELNEQLHQTETLLMRTEPELQNLRSLSPSHFSSVVFSSLPSTTLFSSLEVTAATDTLCSTLTSCLDDICPLSSKPARATPPNPWLSDVLREHRSKLRAAERKWRKSKDPSDLSMYQSLLSSFSVQVHTTKSSYFHNKINNAPETRNLFKTFNSLLCPPTPPPTTSITADDFATFFTDKTTTISSQFSAPHIQELTPTTSTANNPLFSFCPLSKAEVSKLLLSSHPTICPLDPIPSHLLQATSPTLLPALTHIIIISLLRGTFSTAFKQARNSSLDANQSGFRSGHSTETALLSVTEALRIAKADSRSSVLILLDLSAAFGTAGPSGWPGEERYPKHIIWSLGFLRNHCRISGCLADISEWMKEHHLLLNLAKTELLVFPATPTLQHDFTIHLGPVISRLDYCNALLAGLPSCTIKPLQMIQNAAARLVFNEPKKAHVTPLFITLHWLPNTNMPICCKVQREMHTTEFPLTSKLVPLSQKPSFQKGGESPLPKTSPASIPELPTAARGWEPFKGTLSFSHGVAPKELDKLARNIPMFTPNPAGGHDVHAYVKDIDFHLQENSQTEPHNQITANPLSTTEPDIPSPSDDITQPSQLTVELPEPANSQHHTSSQDSNIPESTVLVVCLPDEPHETSPDCLPINTQCFFFPGIASFPCGYSASVDLAVPLVDCSFSDGSFHPPVAFSVLLGLKTATNHANAWFDHPRQTTRSQRSGQTIPELCTLINEQETLIPANTKGVANCMAMDVRVPKAYHLGWLVSYDFQVMPVVKEQSLAIPPARLTTLLHPQLHHNTEDVKTEKLCPGFETQVQQILRDADALQEDADRHKLRQVLYKYKDSFAKDSLDCGLTDLHVVRVPTHPKAPPTFVKQYKIPLESYEPVQDIITSMLEKGVIRPCNSTYSAPIWPVLKPNGKWRPTIDYRKLNQQVPLSRWPMTQLEQEIPRIRGATIFSTLDVASGFWTIPVHPDDQHKLAFRFDNRQYTFTRCPFGYANSPAEFNIFLNKACPDARVRGNLVFVDDIHLQCIQ</sequence>
<accession>A0ABQ8LZ05</accession>
<reference evidence="6 7" key="1">
    <citation type="submission" date="2022-01" db="EMBL/GenBank/DDBJ databases">
        <title>A high-quality chromosome-level genome assembly of rohu carp, Labeo rohita.</title>
        <authorList>
            <person name="Arick M.A. II"/>
            <person name="Hsu C.-Y."/>
            <person name="Magbanua Z."/>
            <person name="Pechanova O."/>
            <person name="Grover C."/>
            <person name="Miller E."/>
            <person name="Thrash A."/>
            <person name="Ezzel L."/>
            <person name="Alam S."/>
            <person name="Benzie J."/>
            <person name="Hamilton M."/>
            <person name="Karsi A."/>
            <person name="Lawrence M.L."/>
            <person name="Peterson D.G."/>
        </authorList>
    </citation>
    <scope>NUCLEOTIDE SEQUENCE [LARGE SCALE GENOMIC DNA]</scope>
    <source>
        <strain evidence="7">BAU-BD-2019</strain>
        <tissue evidence="6">Blood</tissue>
    </source>
</reference>
<gene>
    <name evidence="6" type="ORF">H4Q32_012659</name>
</gene>
<evidence type="ECO:0000256" key="4">
    <source>
        <dbReference type="SAM" id="MobiDB-lite"/>
    </source>
</evidence>
<dbReference type="PANTHER" id="PTHR24559:SF444">
    <property type="entry name" value="REVERSE TRANSCRIPTASE DOMAIN-CONTAINING PROTEIN"/>
    <property type="match status" value="1"/>
</dbReference>
<dbReference type="SUPFAM" id="SSF56672">
    <property type="entry name" value="DNA/RNA polymerases"/>
    <property type="match status" value="1"/>
</dbReference>
<dbReference type="Proteomes" id="UP000830375">
    <property type="component" value="Unassembled WGS sequence"/>
</dbReference>
<name>A0ABQ8LZ05_LABRO</name>
<dbReference type="Gene3D" id="3.30.70.270">
    <property type="match status" value="1"/>
</dbReference>
<comment type="similarity">
    <text evidence="1">Belongs to the beta type-B retroviral polymerase family. HERV class-II K(HML-2) pol subfamily.</text>
</comment>
<feature type="domain" description="Reverse transcriptase" evidence="5">
    <location>
        <begin position="1028"/>
        <end position="1166"/>
    </location>
</feature>
<feature type="compositionally biased region" description="Polar residues" evidence="4">
    <location>
        <begin position="703"/>
        <end position="721"/>
    </location>
</feature>
<keyword evidence="7" id="KW-1185">Reference proteome</keyword>
<dbReference type="InterPro" id="IPR043128">
    <property type="entry name" value="Rev_trsase/Diguanyl_cyclase"/>
</dbReference>
<proteinExistence type="inferred from homology"/>
<evidence type="ECO:0000313" key="7">
    <source>
        <dbReference type="Proteomes" id="UP000830375"/>
    </source>
</evidence>
<dbReference type="InterPro" id="IPR053134">
    <property type="entry name" value="RNA-dir_DNA_polymerase"/>
</dbReference>
<feature type="region of interest" description="Disordered" evidence="4">
    <location>
        <begin position="621"/>
        <end position="645"/>
    </location>
</feature>
<evidence type="ECO:0000256" key="2">
    <source>
        <dbReference type="ARBA" id="ARBA00012180"/>
    </source>
</evidence>
<organism evidence="6 7">
    <name type="scientific">Labeo rohita</name>
    <name type="common">Indian major carp</name>
    <name type="synonym">Cyprinus rohita</name>
    <dbReference type="NCBI Taxonomy" id="84645"/>
    <lineage>
        <taxon>Eukaryota</taxon>
        <taxon>Metazoa</taxon>
        <taxon>Chordata</taxon>
        <taxon>Craniata</taxon>
        <taxon>Vertebrata</taxon>
        <taxon>Euteleostomi</taxon>
        <taxon>Actinopterygii</taxon>
        <taxon>Neopterygii</taxon>
        <taxon>Teleostei</taxon>
        <taxon>Ostariophysi</taxon>
        <taxon>Cypriniformes</taxon>
        <taxon>Cyprinidae</taxon>
        <taxon>Labeoninae</taxon>
        <taxon>Labeonini</taxon>
        <taxon>Labeo</taxon>
    </lineage>
</organism>
<dbReference type="CDD" id="cd01647">
    <property type="entry name" value="RT_LTR"/>
    <property type="match status" value="1"/>
</dbReference>
<dbReference type="EMBL" id="JACTAM010000015">
    <property type="protein sequence ID" value="KAI2655879.1"/>
    <property type="molecule type" value="Genomic_DNA"/>
</dbReference>
<dbReference type="PANTHER" id="PTHR24559">
    <property type="entry name" value="TRANSPOSON TY3-I GAG-POL POLYPROTEIN"/>
    <property type="match status" value="1"/>
</dbReference>
<evidence type="ECO:0000256" key="3">
    <source>
        <dbReference type="SAM" id="Coils"/>
    </source>
</evidence>
<dbReference type="PROSITE" id="PS50878">
    <property type="entry name" value="RT_POL"/>
    <property type="match status" value="1"/>
</dbReference>
<comment type="caution">
    <text evidence="6">The sequence shown here is derived from an EMBL/GenBank/DDBJ whole genome shotgun (WGS) entry which is preliminary data.</text>
</comment>
<keyword evidence="3" id="KW-0175">Coiled coil</keyword>
<dbReference type="EC" id="3.1.26.4" evidence="2"/>
<protein>
    <recommendedName>
        <fullName evidence="2">ribonuclease H</fullName>
        <ecNumber evidence="2">3.1.26.4</ecNumber>
    </recommendedName>
</protein>
<dbReference type="Pfam" id="PF00078">
    <property type="entry name" value="RVT_1"/>
    <property type="match status" value="1"/>
</dbReference>
<evidence type="ECO:0000256" key="1">
    <source>
        <dbReference type="ARBA" id="ARBA00010879"/>
    </source>
</evidence>
<dbReference type="InterPro" id="IPR000477">
    <property type="entry name" value="RT_dom"/>
</dbReference>
<dbReference type="InterPro" id="IPR043502">
    <property type="entry name" value="DNA/RNA_pol_sf"/>
</dbReference>
<feature type="region of interest" description="Disordered" evidence="4">
    <location>
        <begin position="703"/>
        <end position="734"/>
    </location>
</feature>
<dbReference type="Gene3D" id="3.10.10.10">
    <property type="entry name" value="HIV Type 1 Reverse Transcriptase, subunit A, domain 1"/>
    <property type="match status" value="1"/>
</dbReference>
<evidence type="ECO:0000313" key="6">
    <source>
        <dbReference type="EMBL" id="KAI2655879.1"/>
    </source>
</evidence>